<accession>A0AA86W5V3</accession>
<evidence type="ECO:0000313" key="1">
    <source>
        <dbReference type="EMBL" id="CAJ1979193.1"/>
    </source>
</evidence>
<evidence type="ECO:0000313" key="2">
    <source>
        <dbReference type="Proteomes" id="UP001189624"/>
    </source>
</evidence>
<dbReference type="EMBL" id="OY731408">
    <property type="protein sequence ID" value="CAJ1979193.1"/>
    <property type="molecule type" value="Genomic_DNA"/>
</dbReference>
<organism evidence="1 2">
    <name type="scientific">Sphenostylis stenocarpa</name>
    <dbReference type="NCBI Taxonomy" id="92480"/>
    <lineage>
        <taxon>Eukaryota</taxon>
        <taxon>Viridiplantae</taxon>
        <taxon>Streptophyta</taxon>
        <taxon>Embryophyta</taxon>
        <taxon>Tracheophyta</taxon>
        <taxon>Spermatophyta</taxon>
        <taxon>Magnoliopsida</taxon>
        <taxon>eudicotyledons</taxon>
        <taxon>Gunneridae</taxon>
        <taxon>Pentapetalae</taxon>
        <taxon>rosids</taxon>
        <taxon>fabids</taxon>
        <taxon>Fabales</taxon>
        <taxon>Fabaceae</taxon>
        <taxon>Papilionoideae</taxon>
        <taxon>50 kb inversion clade</taxon>
        <taxon>NPAAA clade</taxon>
        <taxon>indigoferoid/millettioid clade</taxon>
        <taxon>Phaseoleae</taxon>
        <taxon>Sphenostylis</taxon>
    </lineage>
</organism>
<dbReference type="Gramene" id="rna-AYBTSS11_LOCUS31406">
    <property type="protein sequence ID" value="CAJ1979193.1"/>
    <property type="gene ID" value="gene-AYBTSS11_LOCUS31406"/>
</dbReference>
<gene>
    <name evidence="1" type="ORF">AYBTSS11_LOCUS31406</name>
</gene>
<protein>
    <submittedName>
        <fullName evidence="1">Uncharacterized protein</fullName>
    </submittedName>
</protein>
<sequence>MRYRYPNFLGFETLSNVTELIADAEPPAFLVLSIADVSHKTENTNSSQIHRREGAECRCLPLPAAGGFANAIGVRRDTDSAPIPNGK</sequence>
<name>A0AA86W5V3_9FABA</name>
<reference evidence="1" key="1">
    <citation type="submission" date="2023-10" db="EMBL/GenBank/DDBJ databases">
        <authorList>
            <person name="Domelevo Entfellner J.-B."/>
        </authorList>
    </citation>
    <scope>NUCLEOTIDE SEQUENCE</scope>
</reference>
<proteinExistence type="predicted"/>
<dbReference type="AlphaFoldDB" id="A0AA86W5V3"/>
<dbReference type="Proteomes" id="UP001189624">
    <property type="component" value="Chromosome 11"/>
</dbReference>
<keyword evidence="2" id="KW-1185">Reference proteome</keyword>